<accession>A0A3M2LU02</accession>
<protein>
    <recommendedName>
        <fullName evidence="1">DUF6891 domain-containing protein</fullName>
    </recommendedName>
</protein>
<name>A0A3M2LU02_9ACTN</name>
<sequence>MLEITVRTERGERYVRPVGGTLAWLLRGLGNDGNRFLVVRRVPDLPDEFAQVWREGAGDFELEHRNGGPETHVRTRLGSAESLAVALTGWARRDADWAAELEWERVELPPVPEVPPLDLPAEDVAALERRLRETLRYGYVDRDELAQIAQDHLIKDGERPVSRPQARALADRLWLERVAEQAEWEGETDPDRIERAFWKLAFGGITARQHFTCCRNCGNAEIAGVSPPDARGFVYFHQQSTESAVAGGSLPLYFGGFDGSEETAAAVGREVVAALTEVGLTVEWNGSPSAAIAVTGLDWRRRLVG</sequence>
<evidence type="ECO:0000313" key="2">
    <source>
        <dbReference type="EMBL" id="RMI39535.1"/>
    </source>
</evidence>
<dbReference type="Proteomes" id="UP000278673">
    <property type="component" value="Unassembled WGS sequence"/>
</dbReference>
<gene>
    <name evidence="2" type="ORF">EBN88_14620</name>
</gene>
<reference evidence="2 3" key="1">
    <citation type="submission" date="2018-10" db="EMBL/GenBank/DDBJ databases">
        <title>Isolation, diversity and antifungal activity of actinobacteria from wheat.</title>
        <authorList>
            <person name="Han C."/>
        </authorList>
    </citation>
    <scope>NUCLEOTIDE SEQUENCE [LARGE SCALE GENOMIC DNA]</scope>
    <source>
        <strain evidence="2 3">NEAU-YY642</strain>
    </source>
</reference>
<proteinExistence type="predicted"/>
<dbReference type="InterPro" id="IPR054186">
    <property type="entry name" value="DUF6891"/>
</dbReference>
<dbReference type="RefSeq" id="WP_122184313.1">
    <property type="nucleotide sequence ID" value="NZ_RFFJ01000071.1"/>
</dbReference>
<evidence type="ECO:0000259" key="1">
    <source>
        <dbReference type="Pfam" id="PF21831"/>
    </source>
</evidence>
<comment type="caution">
    <text evidence="2">The sequence shown here is derived from an EMBL/GenBank/DDBJ whole genome shotgun (WGS) entry which is preliminary data.</text>
</comment>
<dbReference type="Pfam" id="PF21831">
    <property type="entry name" value="DUF6891"/>
    <property type="match status" value="1"/>
</dbReference>
<feature type="domain" description="DUF6891" evidence="1">
    <location>
        <begin position="122"/>
        <end position="303"/>
    </location>
</feature>
<keyword evidence="3" id="KW-1185">Reference proteome</keyword>
<dbReference type="EMBL" id="RFFJ01000071">
    <property type="protein sequence ID" value="RMI39535.1"/>
    <property type="molecule type" value="Genomic_DNA"/>
</dbReference>
<evidence type="ECO:0000313" key="3">
    <source>
        <dbReference type="Proteomes" id="UP000278673"/>
    </source>
</evidence>
<organism evidence="2 3">
    <name type="scientific">Streptomyces triticirhizae</name>
    <dbReference type="NCBI Taxonomy" id="2483353"/>
    <lineage>
        <taxon>Bacteria</taxon>
        <taxon>Bacillati</taxon>
        <taxon>Actinomycetota</taxon>
        <taxon>Actinomycetes</taxon>
        <taxon>Kitasatosporales</taxon>
        <taxon>Streptomycetaceae</taxon>
        <taxon>Streptomyces</taxon>
    </lineage>
</organism>
<dbReference type="AlphaFoldDB" id="A0A3M2LU02"/>